<feature type="domain" description="DUF1570" evidence="1">
    <location>
        <begin position="163"/>
        <end position="276"/>
    </location>
</feature>
<keyword evidence="3" id="KW-1185">Reference proteome</keyword>
<dbReference type="AlphaFoldDB" id="A0A432MRA0"/>
<evidence type="ECO:0000313" key="2">
    <source>
        <dbReference type="EMBL" id="RUL89547.1"/>
    </source>
</evidence>
<dbReference type="RefSeq" id="WP_126723623.1">
    <property type="nucleotide sequence ID" value="NZ_RYZH01000002.1"/>
</dbReference>
<evidence type="ECO:0000313" key="3">
    <source>
        <dbReference type="Proteomes" id="UP000280296"/>
    </source>
</evidence>
<protein>
    <submittedName>
        <fullName evidence="2">DUF1570 domain-containing protein</fullName>
    </submittedName>
</protein>
<reference evidence="2 3" key="2">
    <citation type="submission" date="2019-01" db="EMBL/GenBank/DDBJ databases">
        <title>Tautonia sociabilis, a novel thermotolerant planctomycete of Isosphaeraceae family, isolated from a 4000 m deep subterranean habitat.</title>
        <authorList>
            <person name="Kovaleva O.L."/>
            <person name="Elcheninov A.G."/>
            <person name="Van Heerden E."/>
            <person name="Toshchakov S.V."/>
            <person name="Novikov A."/>
            <person name="Bonch-Osmolovskaya E.A."/>
            <person name="Kublanov I.V."/>
        </authorList>
    </citation>
    <scope>NUCLEOTIDE SEQUENCE [LARGE SCALE GENOMIC DNA]</scope>
    <source>
        <strain evidence="2 3">GM2012</strain>
    </source>
</reference>
<gene>
    <name evidence="2" type="ORF">TsocGM_01895</name>
</gene>
<comment type="caution">
    <text evidence="2">The sequence shown here is derived from an EMBL/GenBank/DDBJ whole genome shotgun (WGS) entry which is preliminary data.</text>
</comment>
<proteinExistence type="predicted"/>
<dbReference type="EMBL" id="RYZH01000002">
    <property type="protein sequence ID" value="RUL89547.1"/>
    <property type="molecule type" value="Genomic_DNA"/>
</dbReference>
<accession>A0A432MRA0</accession>
<sequence length="321" mass="35565">MTGLDLAISRRRWLLGVGALIGSARVSARQTDPPEGVSDPLDVIRRRADEVGLPGFRVREGMRYTVIGSASDRFIAGALRLCEGLADDYLDHFAGRGFAVEAPKERMVMVALDDRDAFSRFVGVEQPPEVTGIFEVGPNYLVLYDGRNGGPAGPTAERANSLTLFHEAMHQLTFNTGLLHRDADIPLAVSEGLATYGEVRRPGGRGEVGDLNWERLAVILSALSQRRPLIPLADLIGGDHPFQKEETVQLAYAQSWLFVFGLIRNDQATERFRAYLEALRDVERPRPRVELAEEHLGDLARLDAMLPQFAARLSRSREPIR</sequence>
<dbReference type="Pfam" id="PF07607">
    <property type="entry name" value="DUF1570"/>
    <property type="match status" value="1"/>
</dbReference>
<organism evidence="2 3">
    <name type="scientific">Tautonia sociabilis</name>
    <dbReference type="NCBI Taxonomy" id="2080755"/>
    <lineage>
        <taxon>Bacteria</taxon>
        <taxon>Pseudomonadati</taxon>
        <taxon>Planctomycetota</taxon>
        <taxon>Planctomycetia</taxon>
        <taxon>Isosphaerales</taxon>
        <taxon>Isosphaeraceae</taxon>
        <taxon>Tautonia</taxon>
    </lineage>
</organism>
<name>A0A432MRA0_9BACT</name>
<dbReference type="InterPro" id="IPR011464">
    <property type="entry name" value="DUF1570"/>
</dbReference>
<evidence type="ECO:0000259" key="1">
    <source>
        <dbReference type="Pfam" id="PF07607"/>
    </source>
</evidence>
<dbReference type="Proteomes" id="UP000280296">
    <property type="component" value="Unassembled WGS sequence"/>
</dbReference>
<dbReference type="OrthoDB" id="291356at2"/>
<reference evidence="2 3" key="1">
    <citation type="submission" date="2018-12" db="EMBL/GenBank/DDBJ databases">
        <authorList>
            <person name="Toschakov S.V."/>
        </authorList>
    </citation>
    <scope>NUCLEOTIDE SEQUENCE [LARGE SCALE GENOMIC DNA]</scope>
    <source>
        <strain evidence="2 3">GM2012</strain>
    </source>
</reference>